<dbReference type="EMBL" id="KB095858">
    <property type="protein sequence ID" value="ESO10713.1"/>
    <property type="molecule type" value="Genomic_DNA"/>
</dbReference>
<dbReference type="GO" id="GO:0020037">
    <property type="term" value="F:heme binding"/>
    <property type="evidence" value="ECO:0000318"/>
    <property type="project" value="GO_Central"/>
</dbReference>
<evidence type="ECO:0000256" key="3">
    <source>
        <dbReference type="ARBA" id="ARBA00023004"/>
    </source>
</evidence>
<dbReference type="OrthoDB" id="2789670at2759"/>
<dbReference type="InterPro" id="IPR036396">
    <property type="entry name" value="Cyt_P450_sf"/>
</dbReference>
<keyword evidence="3 4" id="KW-0408">Iron</keyword>
<gene>
    <name evidence="7" type="primary">20214704</name>
    <name evidence="6" type="ORF">HELRODRAFT_72098</name>
</gene>
<dbReference type="InterPro" id="IPR001128">
    <property type="entry name" value="Cyt_P450"/>
</dbReference>
<dbReference type="CTD" id="20214704"/>
<keyword evidence="2 4" id="KW-0479">Metal-binding</keyword>
<dbReference type="HOGENOM" id="CLU_001570_22_0_1"/>
<dbReference type="GO" id="GO:0005737">
    <property type="term" value="C:cytoplasm"/>
    <property type="evidence" value="ECO:0000318"/>
    <property type="project" value="GO_Central"/>
</dbReference>
<dbReference type="GO" id="GO:0016712">
    <property type="term" value="F:oxidoreductase activity, acting on paired donors, with incorporation or reduction of molecular oxygen, reduced flavin or flavoprotein as one donor, and incorporation of one atom of oxygen"/>
    <property type="evidence" value="ECO:0000318"/>
    <property type="project" value="GO_Central"/>
</dbReference>
<evidence type="ECO:0000256" key="4">
    <source>
        <dbReference type="PIRSR" id="PIRSR602401-1"/>
    </source>
</evidence>
<dbReference type="GO" id="GO:0006805">
    <property type="term" value="P:xenobiotic metabolic process"/>
    <property type="evidence" value="ECO:0000318"/>
    <property type="project" value="GO_Central"/>
</dbReference>
<dbReference type="FunFam" id="1.10.630.10:FF:000177">
    <property type="entry name" value="Uncharacterized protein"/>
    <property type="match status" value="1"/>
</dbReference>
<dbReference type="SUPFAM" id="SSF48264">
    <property type="entry name" value="Cytochrome P450"/>
    <property type="match status" value="1"/>
</dbReference>
<dbReference type="InParanoid" id="T1G0V6"/>
<accession>T1G0V6</accession>
<evidence type="ECO:0000256" key="1">
    <source>
        <dbReference type="ARBA" id="ARBA00010617"/>
    </source>
</evidence>
<dbReference type="PRINTS" id="PR00463">
    <property type="entry name" value="EP450I"/>
</dbReference>
<keyword evidence="4" id="KW-0349">Heme</keyword>
<dbReference type="PRINTS" id="PR00385">
    <property type="entry name" value="P450"/>
</dbReference>
<dbReference type="InterPro" id="IPR002401">
    <property type="entry name" value="Cyt_P450_E_grp-I"/>
</dbReference>
<comment type="cofactor">
    <cofactor evidence="4">
        <name>heme</name>
        <dbReference type="ChEBI" id="CHEBI:30413"/>
    </cofactor>
</comment>
<dbReference type="eggNOG" id="KOG0156">
    <property type="taxonomic scope" value="Eukaryota"/>
</dbReference>
<name>T1G0V6_HELRO</name>
<dbReference type="EnsemblMetazoa" id="HelroT72098">
    <property type="protein sequence ID" value="HelroP72098"/>
    <property type="gene ID" value="HelroG72098"/>
</dbReference>
<dbReference type="OMA" id="FRYYYCF"/>
<dbReference type="InterPro" id="IPR050182">
    <property type="entry name" value="Cytochrome_P450_fam2"/>
</dbReference>
<dbReference type="RefSeq" id="XP_009010982.1">
    <property type="nucleotide sequence ID" value="XM_009012734.1"/>
</dbReference>
<protein>
    <submittedName>
        <fullName evidence="6 7">Uncharacterized protein</fullName>
    </submittedName>
</protein>
<dbReference type="AlphaFoldDB" id="T1G0V6"/>
<dbReference type="PANTHER" id="PTHR24300">
    <property type="entry name" value="CYTOCHROME P450 508A4-RELATED"/>
    <property type="match status" value="1"/>
</dbReference>
<dbReference type="PANTHER" id="PTHR24300:SF403">
    <property type="entry name" value="CYTOCHROME P450 306A1"/>
    <property type="match status" value="1"/>
</dbReference>
<dbReference type="FunCoup" id="T1G0V6">
    <property type="interactions" value="122"/>
</dbReference>
<dbReference type="EMBL" id="AMQM01002731">
    <property type="status" value="NOT_ANNOTATED_CDS"/>
    <property type="molecule type" value="Genomic_DNA"/>
</dbReference>
<dbReference type="STRING" id="6412.T1G0V6"/>
<reference evidence="8" key="1">
    <citation type="submission" date="2012-12" db="EMBL/GenBank/DDBJ databases">
        <authorList>
            <person name="Hellsten U."/>
            <person name="Grimwood J."/>
            <person name="Chapman J.A."/>
            <person name="Shapiro H."/>
            <person name="Aerts A."/>
            <person name="Otillar R.P."/>
            <person name="Terry A.Y."/>
            <person name="Boore J.L."/>
            <person name="Simakov O."/>
            <person name="Marletaz F."/>
            <person name="Cho S.-J."/>
            <person name="Edsinger-Gonzales E."/>
            <person name="Havlak P."/>
            <person name="Kuo D.-H."/>
            <person name="Larsson T."/>
            <person name="Lv J."/>
            <person name="Arendt D."/>
            <person name="Savage R."/>
            <person name="Osoegawa K."/>
            <person name="de Jong P."/>
            <person name="Lindberg D.R."/>
            <person name="Seaver E.C."/>
            <person name="Weisblat D.A."/>
            <person name="Putnam N.H."/>
            <person name="Grigoriev I.V."/>
            <person name="Rokhsar D.S."/>
        </authorList>
    </citation>
    <scope>NUCLEOTIDE SEQUENCE</scope>
</reference>
<evidence type="ECO:0000313" key="8">
    <source>
        <dbReference type="Proteomes" id="UP000015101"/>
    </source>
</evidence>
<dbReference type="GeneID" id="20214704"/>
<feature type="compositionally biased region" description="Basic and acidic residues" evidence="5">
    <location>
        <begin position="275"/>
        <end position="286"/>
    </location>
</feature>
<dbReference type="Gene3D" id="1.10.630.10">
    <property type="entry name" value="Cytochrome P450"/>
    <property type="match status" value="1"/>
</dbReference>
<proteinExistence type="inferred from homology"/>
<feature type="region of interest" description="Disordered" evidence="5">
    <location>
        <begin position="245"/>
        <end position="286"/>
    </location>
</feature>
<evidence type="ECO:0000313" key="6">
    <source>
        <dbReference type="EMBL" id="ESO10713.1"/>
    </source>
</evidence>
<keyword evidence="8" id="KW-1185">Reference proteome</keyword>
<evidence type="ECO:0000256" key="2">
    <source>
        <dbReference type="ARBA" id="ARBA00022723"/>
    </source>
</evidence>
<dbReference type="GO" id="GO:0008202">
    <property type="term" value="P:steroid metabolic process"/>
    <property type="evidence" value="ECO:0000318"/>
    <property type="project" value="GO_Central"/>
</dbReference>
<reference evidence="7" key="3">
    <citation type="submission" date="2015-06" db="UniProtKB">
        <authorList>
            <consortium name="EnsemblMetazoa"/>
        </authorList>
    </citation>
    <scope>IDENTIFICATION</scope>
</reference>
<dbReference type="GO" id="GO:0008395">
    <property type="term" value="F:steroid hydroxylase activity"/>
    <property type="evidence" value="ECO:0000318"/>
    <property type="project" value="GO_Central"/>
</dbReference>
<dbReference type="Proteomes" id="UP000015101">
    <property type="component" value="Unassembled WGS sequence"/>
</dbReference>
<dbReference type="GO" id="GO:0006082">
    <property type="term" value="P:organic acid metabolic process"/>
    <property type="evidence" value="ECO:0000318"/>
    <property type="project" value="GO_Central"/>
</dbReference>
<reference evidence="6 8" key="2">
    <citation type="journal article" date="2013" name="Nature">
        <title>Insights into bilaterian evolution from three spiralian genomes.</title>
        <authorList>
            <person name="Simakov O."/>
            <person name="Marletaz F."/>
            <person name="Cho S.J."/>
            <person name="Edsinger-Gonzales E."/>
            <person name="Havlak P."/>
            <person name="Hellsten U."/>
            <person name="Kuo D.H."/>
            <person name="Larsson T."/>
            <person name="Lv J."/>
            <person name="Arendt D."/>
            <person name="Savage R."/>
            <person name="Osoegawa K."/>
            <person name="de Jong P."/>
            <person name="Grimwood J."/>
            <person name="Chapman J.A."/>
            <person name="Shapiro H."/>
            <person name="Aerts A."/>
            <person name="Otillar R.P."/>
            <person name="Terry A.Y."/>
            <person name="Boore J.L."/>
            <person name="Grigoriev I.V."/>
            <person name="Lindberg D.R."/>
            <person name="Seaver E.C."/>
            <person name="Weisblat D.A."/>
            <person name="Putnam N.H."/>
            <person name="Rokhsar D.S."/>
        </authorList>
    </citation>
    <scope>NUCLEOTIDE SEQUENCE</scope>
</reference>
<dbReference type="GO" id="GO:0005506">
    <property type="term" value="F:iron ion binding"/>
    <property type="evidence" value="ECO:0007669"/>
    <property type="project" value="InterPro"/>
</dbReference>
<feature type="compositionally biased region" description="Low complexity" evidence="5">
    <location>
        <begin position="251"/>
        <end position="272"/>
    </location>
</feature>
<dbReference type="Pfam" id="PF00067">
    <property type="entry name" value="p450"/>
    <property type="match status" value="1"/>
</dbReference>
<feature type="binding site" description="axial binding residue" evidence="4">
    <location>
        <position position="445"/>
    </location>
    <ligand>
        <name>heme</name>
        <dbReference type="ChEBI" id="CHEBI:30413"/>
    </ligand>
    <ligandPart>
        <name>Fe</name>
        <dbReference type="ChEBI" id="CHEBI:18248"/>
    </ligandPart>
</feature>
<organism evidence="7 8">
    <name type="scientific">Helobdella robusta</name>
    <name type="common">Californian leech</name>
    <dbReference type="NCBI Taxonomy" id="6412"/>
    <lineage>
        <taxon>Eukaryota</taxon>
        <taxon>Metazoa</taxon>
        <taxon>Spiralia</taxon>
        <taxon>Lophotrochozoa</taxon>
        <taxon>Annelida</taxon>
        <taxon>Clitellata</taxon>
        <taxon>Hirudinea</taxon>
        <taxon>Rhynchobdellida</taxon>
        <taxon>Glossiphoniidae</taxon>
        <taxon>Helobdella</taxon>
    </lineage>
</organism>
<evidence type="ECO:0000256" key="5">
    <source>
        <dbReference type="SAM" id="MobiDB-lite"/>
    </source>
</evidence>
<evidence type="ECO:0000313" key="7">
    <source>
        <dbReference type="EnsemblMetazoa" id="HelroP72098"/>
    </source>
</evidence>
<sequence>MTTALILVTIVVKRINKIIKLKSRLKSKSKECRRALKFPPCFPSIPVVGSMPFLPKFSNLHEFFTENADRYGPVVAIHFANEYVVMLIGKEAIQDAFVQKGSDFAGRPKFKFDEFLKKTRKGIIVRQYDDDFRLYHKLTINILRKFGFGSKIMENRIHDEMNSFIKELQTLSGEPLCPKLLLFQHVLNVITGLLLGKKFEPEDVDRDAVVDLIRRSFAEFKELVVVNFFPFLRFVPKKHNTALGGNISNPTTTVTTNKNENTETNGENKNGVSDGEEKIGDSKVKKEEENYDREQLILTLNDLFKAGTETTVSTLEWAFIMMASYQHVQDRCYQDIEKVTGRRRMPSLSDKSHMPYVEATIYEIMRYKPVTPLAIPHCTTKDTEVLGYFIPAGTTVFGNLYSALKGAKTWGDPDVFRPERFLSEDGSSVINKEAVINFSVGKRSCTGEILARHEVFLFLTCTLQRFQIVPSSVEENSDQIPTLPKPFQKSSQAENNQVRYEQVMDVSLKPADYKIRFIDRIQ</sequence>
<comment type="similarity">
    <text evidence="1">Belongs to the cytochrome P450 family.</text>
</comment>
<dbReference type="KEGG" id="hro:HELRODRAFT_72098"/>